<dbReference type="EnsemblMetazoa" id="PPA43399.1">
    <property type="protein sequence ID" value="PPA43399.1"/>
    <property type="gene ID" value="WBGene00281768"/>
</dbReference>
<proteinExistence type="predicted"/>
<evidence type="ECO:0000256" key="1">
    <source>
        <dbReference type="SAM" id="MobiDB-lite"/>
    </source>
</evidence>
<accession>A0A2A6BUJ5</accession>
<keyword evidence="3" id="KW-1185">Reference proteome</keyword>
<reference evidence="3" key="1">
    <citation type="journal article" date="2008" name="Nat. Genet.">
        <title>The Pristionchus pacificus genome provides a unique perspective on nematode lifestyle and parasitism.</title>
        <authorList>
            <person name="Dieterich C."/>
            <person name="Clifton S.W."/>
            <person name="Schuster L.N."/>
            <person name="Chinwalla A."/>
            <person name="Delehaunty K."/>
            <person name="Dinkelacker I."/>
            <person name="Fulton L."/>
            <person name="Fulton R."/>
            <person name="Godfrey J."/>
            <person name="Minx P."/>
            <person name="Mitreva M."/>
            <person name="Roeseler W."/>
            <person name="Tian H."/>
            <person name="Witte H."/>
            <person name="Yang S.P."/>
            <person name="Wilson R.K."/>
            <person name="Sommer R.J."/>
        </authorList>
    </citation>
    <scope>NUCLEOTIDE SEQUENCE [LARGE SCALE GENOMIC DNA]</scope>
    <source>
        <strain evidence="3">PS312</strain>
    </source>
</reference>
<dbReference type="AlphaFoldDB" id="A0A2A6BUJ5"/>
<dbReference type="Proteomes" id="UP000005239">
    <property type="component" value="Unassembled WGS sequence"/>
</dbReference>
<name>A0A2A6BUJ5_PRIPA</name>
<gene>
    <name evidence="2" type="primary">WBGene00281768</name>
</gene>
<protein>
    <submittedName>
        <fullName evidence="2">Uncharacterized protein</fullName>
    </submittedName>
</protein>
<sequence>MLHPAVQVDRVFLLADDDRRVALKKAEDLSTAIECATFTRKCDTVPPCVWLVAANVVPTENREDDSEEVLVASNDFLHEEVVETDSTADYEHEFDSEDALLDSNIFTDVDGSEDGHSKIPIGKCTQPNDIEAEKENTEWAVVQSDASMDALGSNLTANMCKTSTYSPSSPSITMEEQLLAMVEMELNKDNDGKEENVYEVDSSSDSDSDCESNSESEDEEEKKWHEKQRRIDKLSDILVRKDFPLLSDANTIVNIHKKDKKKLKDTVKVKRVYFKDKVIKRTREREIRSRPQQILREVVLRRAKFYKLLAFDREKLIKGALNRQEEAMNFESQWTKFIEEESTVPMKIERKASEIVHLEYPNLCVAENIIRTHKRYGSRLHETQKEGGAFHLKLGRAYQSEPRTILKKNVLRAAQNYKWYTNQRKEALKQALMIEN</sequence>
<feature type="compositionally biased region" description="Acidic residues" evidence="1">
    <location>
        <begin position="202"/>
        <end position="220"/>
    </location>
</feature>
<accession>A0A8R1Z1V5</accession>
<evidence type="ECO:0000313" key="2">
    <source>
        <dbReference type="EnsemblMetazoa" id="PPA43399.1"/>
    </source>
</evidence>
<reference evidence="2" key="2">
    <citation type="submission" date="2022-06" db="UniProtKB">
        <authorList>
            <consortium name="EnsemblMetazoa"/>
        </authorList>
    </citation>
    <scope>IDENTIFICATION</scope>
    <source>
        <strain evidence="2">PS312</strain>
    </source>
</reference>
<evidence type="ECO:0000313" key="3">
    <source>
        <dbReference type="Proteomes" id="UP000005239"/>
    </source>
</evidence>
<feature type="region of interest" description="Disordered" evidence="1">
    <location>
        <begin position="189"/>
        <end position="225"/>
    </location>
</feature>
<organism evidence="2 3">
    <name type="scientific">Pristionchus pacificus</name>
    <name type="common">Parasitic nematode worm</name>
    <dbReference type="NCBI Taxonomy" id="54126"/>
    <lineage>
        <taxon>Eukaryota</taxon>
        <taxon>Metazoa</taxon>
        <taxon>Ecdysozoa</taxon>
        <taxon>Nematoda</taxon>
        <taxon>Chromadorea</taxon>
        <taxon>Rhabditida</taxon>
        <taxon>Rhabditina</taxon>
        <taxon>Diplogasteromorpha</taxon>
        <taxon>Diplogasteroidea</taxon>
        <taxon>Neodiplogasteridae</taxon>
        <taxon>Pristionchus</taxon>
    </lineage>
</organism>